<gene>
    <name evidence="1" type="ORF">VNO80_25389</name>
</gene>
<proteinExistence type="predicted"/>
<reference evidence="1 2" key="1">
    <citation type="submission" date="2024-01" db="EMBL/GenBank/DDBJ databases">
        <title>The genomes of 5 underutilized Papilionoideae crops provide insights into root nodulation and disease resistanc.</title>
        <authorList>
            <person name="Jiang F."/>
        </authorList>
    </citation>
    <scope>NUCLEOTIDE SEQUENCE [LARGE SCALE GENOMIC DNA]</scope>
    <source>
        <strain evidence="1">JINMINGXINNONG_FW02</strain>
        <tissue evidence="1">Leaves</tissue>
    </source>
</reference>
<sequence>MARHLFLFMVVMQMKVKKVWCSTLHLYFCFSLLLPLFLLFQSSYLPVETTTSVTVAAVVQKPALGVADVEVAVKVVEDFRSYIYAKCIAECTLHVFLVTFSCFRYSSLFYIQS</sequence>
<name>A0AAN9QNY9_PHACN</name>
<evidence type="ECO:0000313" key="1">
    <source>
        <dbReference type="EMBL" id="KAK7342437.1"/>
    </source>
</evidence>
<organism evidence="1 2">
    <name type="scientific">Phaseolus coccineus</name>
    <name type="common">Scarlet runner bean</name>
    <name type="synonym">Phaseolus multiflorus</name>
    <dbReference type="NCBI Taxonomy" id="3886"/>
    <lineage>
        <taxon>Eukaryota</taxon>
        <taxon>Viridiplantae</taxon>
        <taxon>Streptophyta</taxon>
        <taxon>Embryophyta</taxon>
        <taxon>Tracheophyta</taxon>
        <taxon>Spermatophyta</taxon>
        <taxon>Magnoliopsida</taxon>
        <taxon>eudicotyledons</taxon>
        <taxon>Gunneridae</taxon>
        <taxon>Pentapetalae</taxon>
        <taxon>rosids</taxon>
        <taxon>fabids</taxon>
        <taxon>Fabales</taxon>
        <taxon>Fabaceae</taxon>
        <taxon>Papilionoideae</taxon>
        <taxon>50 kb inversion clade</taxon>
        <taxon>NPAAA clade</taxon>
        <taxon>indigoferoid/millettioid clade</taxon>
        <taxon>Phaseoleae</taxon>
        <taxon>Phaseolus</taxon>
    </lineage>
</organism>
<protein>
    <submittedName>
        <fullName evidence="1">Uncharacterized protein</fullName>
    </submittedName>
</protein>
<accession>A0AAN9QNY9</accession>
<evidence type="ECO:0000313" key="2">
    <source>
        <dbReference type="Proteomes" id="UP001374584"/>
    </source>
</evidence>
<keyword evidence="2" id="KW-1185">Reference proteome</keyword>
<dbReference type="Proteomes" id="UP001374584">
    <property type="component" value="Unassembled WGS sequence"/>
</dbReference>
<dbReference type="EMBL" id="JAYMYR010000009">
    <property type="protein sequence ID" value="KAK7342437.1"/>
    <property type="molecule type" value="Genomic_DNA"/>
</dbReference>
<dbReference type="AlphaFoldDB" id="A0AAN9QNY9"/>
<comment type="caution">
    <text evidence="1">The sequence shown here is derived from an EMBL/GenBank/DDBJ whole genome shotgun (WGS) entry which is preliminary data.</text>
</comment>